<dbReference type="AlphaFoldDB" id="A0A2T0TH54"/>
<keyword evidence="2" id="KW-0489">Methyltransferase</keyword>
<evidence type="ECO:0000313" key="3">
    <source>
        <dbReference type="Proteomes" id="UP000239494"/>
    </source>
</evidence>
<dbReference type="InterPro" id="IPR013216">
    <property type="entry name" value="Methyltransf_11"/>
</dbReference>
<feature type="domain" description="Methyltransferase type 11" evidence="1">
    <location>
        <begin position="112"/>
        <end position="203"/>
    </location>
</feature>
<dbReference type="EMBL" id="PVTF01000002">
    <property type="protein sequence ID" value="PRY45024.1"/>
    <property type="molecule type" value="Genomic_DNA"/>
</dbReference>
<organism evidence="2 3">
    <name type="scientific">Umezawaea tangerina</name>
    <dbReference type="NCBI Taxonomy" id="84725"/>
    <lineage>
        <taxon>Bacteria</taxon>
        <taxon>Bacillati</taxon>
        <taxon>Actinomycetota</taxon>
        <taxon>Actinomycetes</taxon>
        <taxon>Pseudonocardiales</taxon>
        <taxon>Pseudonocardiaceae</taxon>
        <taxon>Umezawaea</taxon>
    </lineage>
</organism>
<dbReference type="Proteomes" id="UP000239494">
    <property type="component" value="Unassembled WGS sequence"/>
</dbReference>
<dbReference type="PANTHER" id="PTHR43591:SF24">
    <property type="entry name" value="2-METHOXY-6-POLYPRENYL-1,4-BENZOQUINOL METHYLASE, MITOCHONDRIAL"/>
    <property type="match status" value="1"/>
</dbReference>
<dbReference type="CDD" id="cd02440">
    <property type="entry name" value="AdoMet_MTases"/>
    <property type="match status" value="1"/>
</dbReference>
<comment type="caution">
    <text evidence="2">The sequence shown here is derived from an EMBL/GenBank/DDBJ whole genome shotgun (WGS) entry which is preliminary data.</text>
</comment>
<dbReference type="InterPro" id="IPR029063">
    <property type="entry name" value="SAM-dependent_MTases_sf"/>
</dbReference>
<proteinExistence type="predicted"/>
<dbReference type="SUPFAM" id="SSF53335">
    <property type="entry name" value="S-adenosyl-L-methionine-dependent methyltransferases"/>
    <property type="match status" value="1"/>
</dbReference>
<keyword evidence="2" id="KW-0808">Transferase</keyword>
<dbReference type="GO" id="GO:0008757">
    <property type="term" value="F:S-adenosylmethionine-dependent methyltransferase activity"/>
    <property type="evidence" value="ECO:0007669"/>
    <property type="project" value="InterPro"/>
</dbReference>
<dbReference type="PANTHER" id="PTHR43591">
    <property type="entry name" value="METHYLTRANSFERASE"/>
    <property type="match status" value="1"/>
</dbReference>
<name>A0A2T0TH54_9PSEU</name>
<reference evidence="2 3" key="1">
    <citation type="submission" date="2018-03" db="EMBL/GenBank/DDBJ databases">
        <title>Genomic Encyclopedia of Archaeal and Bacterial Type Strains, Phase II (KMG-II): from individual species to whole genera.</title>
        <authorList>
            <person name="Goeker M."/>
        </authorList>
    </citation>
    <scope>NUCLEOTIDE SEQUENCE [LARGE SCALE GENOMIC DNA]</scope>
    <source>
        <strain evidence="2 3">DSM 44720</strain>
    </source>
</reference>
<evidence type="ECO:0000259" key="1">
    <source>
        <dbReference type="Pfam" id="PF08241"/>
    </source>
</evidence>
<dbReference type="Gene3D" id="3.40.50.150">
    <property type="entry name" value="Vaccinia Virus protein VP39"/>
    <property type="match status" value="1"/>
</dbReference>
<dbReference type="GO" id="GO:0032259">
    <property type="term" value="P:methylation"/>
    <property type="evidence" value="ECO:0007669"/>
    <property type="project" value="UniProtKB-KW"/>
</dbReference>
<dbReference type="OrthoDB" id="3676796at2"/>
<keyword evidence="3" id="KW-1185">Reference proteome</keyword>
<protein>
    <submittedName>
        <fullName evidence="2">Methyltransferase family protein</fullName>
    </submittedName>
</protein>
<sequence>MLDLLDTRFHDAFACPTCHGPLTAAADGLGCPVCQRDYTAAAGYVDFAPEIRMKQGLGPFYMQDPLHITRYEPATRDAFLDVMGENWGRDLTPELEDDYLRANLGPADGLVLDLACGSGRWTRTLMRHLGGTRVVGLDLSIAMIDVIRAELPDLCVVRGTALQLPFADGSLGAVNCSNALQLLPDPRSVLREAARCLRPGGLFTAFTFRRADRPAYRYFQRRHERTFNVRAFATTELVTWLTAAGLELVDLRTPAGMLLLTARRTA</sequence>
<gene>
    <name evidence="2" type="ORF">CLV43_102589</name>
</gene>
<dbReference type="RefSeq" id="WP_106186576.1">
    <property type="nucleotide sequence ID" value="NZ_PVTF01000002.1"/>
</dbReference>
<dbReference type="Pfam" id="PF08241">
    <property type="entry name" value="Methyltransf_11"/>
    <property type="match status" value="1"/>
</dbReference>
<accession>A0A2T0TH54</accession>
<evidence type="ECO:0000313" key="2">
    <source>
        <dbReference type="EMBL" id="PRY45024.1"/>
    </source>
</evidence>